<name>A0ABR3F291_9AGAR</name>
<sequence>MFASAQTLAKSNDPPPSREFQNIPKTYRDLVKDILTIEARYKRIRAHEKALLTEREALLAQLQIYRMLAHPVRRLLNEVLSEIFRVCVESALLTLSEYDEDNPGDTYKAPWVLAQVCLHWRLLAISSPQLWTSFDITWAQSLSWLDNHRQYEALLSLQMQRCRDQLISVSSGREQIYAATRRRLTRSLDGMFPSLHHPNLDLAEDQLDDEQDVALDAFADAPVLRTLTAKNYAEINGDEWTMNVYDHLRAFPRLSNIRTCYLDLHAPDQVDETLPLQPRFKLSFFHALVLGNSDDGTNDIAHPKGALHPLLDWLTLPALKVLKFSRGLGCPDTLCALFDRSGCLLDEVKLFEFELEVDEVTRVFSNAAVRCLSILRIGGDYERDEHDKLFSASDDVLQALAFPDANDVEEGQTFMLPRLRCLVLRDRNIWTDDVLLDLLQSRRSVETLGSPPGSLQPVERLVPHNAGNKDDVDQLIMDEGVKKTLQEVRRDGFRIEYVWEWNTETQVSGGKMSLRYAGVTRLLDCWGLAK</sequence>
<keyword evidence="3" id="KW-1185">Reference proteome</keyword>
<dbReference type="Proteomes" id="UP001465976">
    <property type="component" value="Unassembled WGS sequence"/>
</dbReference>
<feature type="compositionally biased region" description="Polar residues" evidence="1">
    <location>
        <begin position="1"/>
        <end position="10"/>
    </location>
</feature>
<organism evidence="2 3">
    <name type="scientific">Marasmius crinis-equi</name>
    <dbReference type="NCBI Taxonomy" id="585013"/>
    <lineage>
        <taxon>Eukaryota</taxon>
        <taxon>Fungi</taxon>
        <taxon>Dikarya</taxon>
        <taxon>Basidiomycota</taxon>
        <taxon>Agaricomycotina</taxon>
        <taxon>Agaricomycetes</taxon>
        <taxon>Agaricomycetidae</taxon>
        <taxon>Agaricales</taxon>
        <taxon>Marasmiineae</taxon>
        <taxon>Marasmiaceae</taxon>
        <taxon>Marasmius</taxon>
    </lineage>
</organism>
<comment type="caution">
    <text evidence="2">The sequence shown here is derived from an EMBL/GenBank/DDBJ whole genome shotgun (WGS) entry which is preliminary data.</text>
</comment>
<feature type="region of interest" description="Disordered" evidence="1">
    <location>
        <begin position="1"/>
        <end position="22"/>
    </location>
</feature>
<evidence type="ECO:0000313" key="2">
    <source>
        <dbReference type="EMBL" id="KAL0569330.1"/>
    </source>
</evidence>
<evidence type="ECO:0000256" key="1">
    <source>
        <dbReference type="SAM" id="MobiDB-lite"/>
    </source>
</evidence>
<accession>A0ABR3F291</accession>
<gene>
    <name evidence="2" type="ORF">V5O48_012636</name>
</gene>
<reference evidence="2 3" key="1">
    <citation type="submission" date="2024-02" db="EMBL/GenBank/DDBJ databases">
        <title>A draft genome for the cacao thread blight pathogen Marasmius crinis-equi.</title>
        <authorList>
            <person name="Cohen S.P."/>
            <person name="Baruah I.K."/>
            <person name="Amoako-Attah I."/>
            <person name="Bukari Y."/>
            <person name="Meinhardt L.W."/>
            <person name="Bailey B.A."/>
        </authorList>
    </citation>
    <scope>NUCLEOTIDE SEQUENCE [LARGE SCALE GENOMIC DNA]</scope>
    <source>
        <strain evidence="2 3">GH-76</strain>
    </source>
</reference>
<evidence type="ECO:0008006" key="4">
    <source>
        <dbReference type="Google" id="ProtNLM"/>
    </source>
</evidence>
<protein>
    <recommendedName>
        <fullName evidence="4">F-box domain-containing protein</fullName>
    </recommendedName>
</protein>
<dbReference type="EMBL" id="JBAHYK010001143">
    <property type="protein sequence ID" value="KAL0569330.1"/>
    <property type="molecule type" value="Genomic_DNA"/>
</dbReference>
<evidence type="ECO:0000313" key="3">
    <source>
        <dbReference type="Proteomes" id="UP001465976"/>
    </source>
</evidence>
<proteinExistence type="predicted"/>